<evidence type="ECO:0000259" key="2">
    <source>
        <dbReference type="PROSITE" id="PS50112"/>
    </source>
</evidence>
<dbReference type="PROSITE" id="PS50113">
    <property type="entry name" value="PAC"/>
    <property type="match status" value="1"/>
</dbReference>
<organism evidence="5 6">
    <name type="scientific">Pseudidiomarina salinarum</name>
    <dbReference type="NCBI Taxonomy" id="435908"/>
    <lineage>
        <taxon>Bacteria</taxon>
        <taxon>Pseudomonadati</taxon>
        <taxon>Pseudomonadota</taxon>
        <taxon>Gammaproteobacteria</taxon>
        <taxon>Alteromonadales</taxon>
        <taxon>Idiomarinaceae</taxon>
        <taxon>Pseudidiomarina</taxon>
    </lineage>
</organism>
<dbReference type="EMBL" id="JPER01000004">
    <property type="protein sequence ID" value="KFZ30652.1"/>
    <property type="molecule type" value="Genomic_DNA"/>
</dbReference>
<evidence type="ECO:0000259" key="4">
    <source>
        <dbReference type="PROSITE" id="PS50887"/>
    </source>
</evidence>
<dbReference type="PANTHER" id="PTHR44757">
    <property type="entry name" value="DIGUANYLATE CYCLASE DGCP"/>
    <property type="match status" value="1"/>
</dbReference>
<comment type="cofactor">
    <cofactor evidence="1">
        <name>Mg(2+)</name>
        <dbReference type="ChEBI" id="CHEBI:18420"/>
    </cofactor>
</comment>
<dbReference type="InterPro" id="IPR000014">
    <property type="entry name" value="PAS"/>
</dbReference>
<dbReference type="CDD" id="cd01949">
    <property type="entry name" value="GGDEF"/>
    <property type="match status" value="1"/>
</dbReference>
<dbReference type="AlphaFoldDB" id="A0A094IU34"/>
<dbReference type="RefSeq" id="WP_034775973.1">
    <property type="nucleotide sequence ID" value="NZ_JPER01000004.1"/>
</dbReference>
<dbReference type="InterPro" id="IPR035965">
    <property type="entry name" value="PAS-like_dom_sf"/>
</dbReference>
<proteinExistence type="predicted"/>
<dbReference type="eggNOG" id="COG2199">
    <property type="taxonomic scope" value="Bacteria"/>
</dbReference>
<sequence length="291" mass="32744">MNKAAFAQLAEYMDLLLDCICVVDEDHYFTYLSPGARRVFGYSPEEMVGRYMFDFIHPDDRQATRNTATGVNTGEQVYHFENRYIRKDGSVAHILWSARWSERDEMRVGVARDVSEHKHMEQEREQLIKRLEQMALMDPLTGLPNRALFYDRVNSARARAKRDGVGLGLLYLDLDKFKEVNDEYGHATGDALLSSVGQRIKHAVRATDTLARLGGDEFVVLVDGVNDMASVKGVADKIDEAMRHPFKLPDGEVVMSLSIGLALSPEHGETVEELLHHADQAMYRAKRGGGG</sequence>
<evidence type="ECO:0000259" key="3">
    <source>
        <dbReference type="PROSITE" id="PS50113"/>
    </source>
</evidence>
<dbReference type="InterPro" id="IPR000700">
    <property type="entry name" value="PAS-assoc_C"/>
</dbReference>
<dbReference type="PANTHER" id="PTHR44757:SF2">
    <property type="entry name" value="BIOFILM ARCHITECTURE MAINTENANCE PROTEIN MBAA"/>
    <property type="match status" value="1"/>
</dbReference>
<dbReference type="OrthoDB" id="766410at2"/>
<dbReference type="CDD" id="cd00130">
    <property type="entry name" value="PAS"/>
    <property type="match status" value="1"/>
</dbReference>
<dbReference type="InterPro" id="IPR029787">
    <property type="entry name" value="Nucleotide_cyclase"/>
</dbReference>
<gene>
    <name evidence="5" type="ORF">IDSA_08995</name>
</gene>
<dbReference type="Pfam" id="PF08447">
    <property type="entry name" value="PAS_3"/>
    <property type="match status" value="1"/>
</dbReference>
<feature type="domain" description="PAS" evidence="2">
    <location>
        <begin position="5"/>
        <end position="75"/>
    </location>
</feature>
<dbReference type="NCBIfam" id="TIGR00229">
    <property type="entry name" value="sensory_box"/>
    <property type="match status" value="1"/>
</dbReference>
<evidence type="ECO:0000313" key="6">
    <source>
        <dbReference type="Proteomes" id="UP000054363"/>
    </source>
</evidence>
<dbReference type="InterPro" id="IPR052155">
    <property type="entry name" value="Biofilm_reg_signaling"/>
</dbReference>
<dbReference type="Proteomes" id="UP000054363">
    <property type="component" value="Unassembled WGS sequence"/>
</dbReference>
<keyword evidence="6" id="KW-1185">Reference proteome</keyword>
<dbReference type="FunFam" id="3.30.70.270:FF:000001">
    <property type="entry name" value="Diguanylate cyclase domain protein"/>
    <property type="match status" value="1"/>
</dbReference>
<dbReference type="Gene3D" id="3.30.70.270">
    <property type="match status" value="1"/>
</dbReference>
<reference evidence="5 6" key="1">
    <citation type="submission" date="2014-06" db="EMBL/GenBank/DDBJ databases">
        <title>The draft genome sequence of Idiomarina salinarum ISL-52.</title>
        <authorList>
            <person name="Du J."/>
            <person name="Shao Z."/>
        </authorList>
    </citation>
    <scope>NUCLEOTIDE SEQUENCE [LARGE SCALE GENOMIC DNA]</scope>
    <source>
        <strain evidence="5 6">ISL-52</strain>
    </source>
</reference>
<dbReference type="PROSITE" id="PS50112">
    <property type="entry name" value="PAS"/>
    <property type="match status" value="1"/>
</dbReference>
<evidence type="ECO:0000256" key="1">
    <source>
        <dbReference type="ARBA" id="ARBA00001946"/>
    </source>
</evidence>
<dbReference type="STRING" id="435908.IDSA_08995"/>
<dbReference type="Gene3D" id="3.30.450.20">
    <property type="entry name" value="PAS domain"/>
    <property type="match status" value="1"/>
</dbReference>
<feature type="domain" description="PAC" evidence="3">
    <location>
        <begin position="78"/>
        <end position="126"/>
    </location>
</feature>
<dbReference type="SMART" id="SM00267">
    <property type="entry name" value="GGDEF"/>
    <property type="match status" value="1"/>
</dbReference>
<dbReference type="GO" id="GO:0003824">
    <property type="term" value="F:catalytic activity"/>
    <property type="evidence" value="ECO:0007669"/>
    <property type="project" value="UniProtKB-ARBA"/>
</dbReference>
<dbReference type="SMART" id="SM00091">
    <property type="entry name" value="PAS"/>
    <property type="match status" value="1"/>
</dbReference>
<dbReference type="SUPFAM" id="SSF55785">
    <property type="entry name" value="PYP-like sensor domain (PAS domain)"/>
    <property type="match status" value="1"/>
</dbReference>
<dbReference type="InterPro" id="IPR013655">
    <property type="entry name" value="PAS_fold_3"/>
</dbReference>
<dbReference type="PROSITE" id="PS50887">
    <property type="entry name" value="GGDEF"/>
    <property type="match status" value="1"/>
</dbReference>
<comment type="caution">
    <text evidence="5">The sequence shown here is derived from an EMBL/GenBank/DDBJ whole genome shotgun (WGS) entry which is preliminary data.</text>
</comment>
<accession>A0A094IU34</accession>
<protein>
    <submittedName>
        <fullName evidence="5">Signal peptide protein</fullName>
    </submittedName>
</protein>
<feature type="domain" description="GGDEF" evidence="4">
    <location>
        <begin position="165"/>
        <end position="291"/>
    </location>
</feature>
<name>A0A094IU34_9GAMM</name>
<dbReference type="NCBIfam" id="TIGR00254">
    <property type="entry name" value="GGDEF"/>
    <property type="match status" value="1"/>
</dbReference>
<evidence type="ECO:0000313" key="5">
    <source>
        <dbReference type="EMBL" id="KFZ30652.1"/>
    </source>
</evidence>
<dbReference type="InterPro" id="IPR043128">
    <property type="entry name" value="Rev_trsase/Diguanyl_cyclase"/>
</dbReference>
<dbReference type="Pfam" id="PF00990">
    <property type="entry name" value="GGDEF"/>
    <property type="match status" value="1"/>
</dbReference>
<dbReference type="InterPro" id="IPR000160">
    <property type="entry name" value="GGDEF_dom"/>
</dbReference>
<dbReference type="SUPFAM" id="SSF55073">
    <property type="entry name" value="Nucleotide cyclase"/>
    <property type="match status" value="1"/>
</dbReference>